<keyword evidence="3" id="KW-1185">Reference proteome</keyword>
<dbReference type="Pfam" id="PF13843">
    <property type="entry name" value="DDE_Tnp_1_7"/>
    <property type="match status" value="1"/>
</dbReference>
<dbReference type="InterPro" id="IPR052638">
    <property type="entry name" value="PiggyBac_TE-derived"/>
</dbReference>
<dbReference type="GO" id="GO:0043565">
    <property type="term" value="F:sequence-specific DNA binding"/>
    <property type="evidence" value="ECO:0007669"/>
    <property type="project" value="TreeGrafter"/>
</dbReference>
<dbReference type="PANTHER" id="PTHR47055:SF3">
    <property type="entry name" value="PHORBOL-ESTER_DAG-TYPE DOMAIN-CONTAINING PROTEIN"/>
    <property type="match status" value="1"/>
</dbReference>
<comment type="caution">
    <text evidence="2">The sequence shown here is derived from an EMBL/GenBank/DDBJ whole genome shotgun (WGS) entry which is preliminary data.</text>
</comment>
<proteinExistence type="predicted"/>
<dbReference type="Proteomes" id="UP001160148">
    <property type="component" value="Unassembled WGS sequence"/>
</dbReference>
<dbReference type="AlphaFoldDB" id="A0AAV0WBU9"/>
<feature type="domain" description="PiggyBac transposable element-derived protein" evidence="1">
    <location>
        <begin position="24"/>
        <end position="135"/>
    </location>
</feature>
<gene>
    <name evidence="2" type="ORF">MEUPH1_LOCUS9244</name>
</gene>
<name>A0AAV0WBU9_9HEMI</name>
<dbReference type="InterPro" id="IPR029526">
    <property type="entry name" value="PGBD"/>
</dbReference>
<evidence type="ECO:0000313" key="2">
    <source>
        <dbReference type="EMBL" id="CAI6353081.1"/>
    </source>
</evidence>
<protein>
    <recommendedName>
        <fullName evidence="1">PiggyBac transposable element-derived protein domain-containing protein</fullName>
    </recommendedName>
</protein>
<accession>A0AAV0WBU9</accession>
<organism evidence="2 3">
    <name type="scientific">Macrosiphum euphorbiae</name>
    <name type="common">potato aphid</name>
    <dbReference type="NCBI Taxonomy" id="13131"/>
    <lineage>
        <taxon>Eukaryota</taxon>
        <taxon>Metazoa</taxon>
        <taxon>Ecdysozoa</taxon>
        <taxon>Arthropoda</taxon>
        <taxon>Hexapoda</taxon>
        <taxon>Insecta</taxon>
        <taxon>Pterygota</taxon>
        <taxon>Neoptera</taxon>
        <taxon>Paraneoptera</taxon>
        <taxon>Hemiptera</taxon>
        <taxon>Sternorrhyncha</taxon>
        <taxon>Aphidomorpha</taxon>
        <taxon>Aphidoidea</taxon>
        <taxon>Aphididae</taxon>
        <taxon>Macrosiphini</taxon>
        <taxon>Macrosiphum</taxon>
    </lineage>
</organism>
<reference evidence="2 3" key="1">
    <citation type="submission" date="2023-01" db="EMBL/GenBank/DDBJ databases">
        <authorList>
            <person name="Whitehead M."/>
        </authorList>
    </citation>
    <scope>NUCLEOTIDE SEQUENCE [LARGE SCALE GENOMIC DNA]</scope>
</reference>
<dbReference type="EMBL" id="CARXXK010000002">
    <property type="protein sequence ID" value="CAI6353081.1"/>
    <property type="molecule type" value="Genomic_DNA"/>
</dbReference>
<sequence length="135" mass="15744">MDTVRPEYCRPEGVNMIEISRCNTPTDVFMVFIESILKDLVYQTNLYGTQKNKALRIQREDMLVFLGINFLMGYNRLPSYKDYWSTSDDLGVKLVSNAMSRDMLEKILIHLHCNDSTLLPTNNKDKLFKIRSIID</sequence>
<evidence type="ECO:0000259" key="1">
    <source>
        <dbReference type="Pfam" id="PF13843"/>
    </source>
</evidence>
<evidence type="ECO:0000313" key="3">
    <source>
        <dbReference type="Proteomes" id="UP001160148"/>
    </source>
</evidence>
<dbReference type="PANTHER" id="PTHR47055">
    <property type="entry name" value="DDE_TNP_1_7 DOMAIN-CONTAINING PROTEIN"/>
    <property type="match status" value="1"/>
</dbReference>